<dbReference type="SMART" id="SM00355">
    <property type="entry name" value="ZnF_C2H2"/>
    <property type="match status" value="3"/>
</dbReference>
<feature type="compositionally biased region" description="Polar residues" evidence="7">
    <location>
        <begin position="176"/>
        <end position="188"/>
    </location>
</feature>
<keyword evidence="4" id="KW-0862">Zinc</keyword>
<proteinExistence type="predicted"/>
<keyword evidence="5" id="KW-0539">Nucleus</keyword>
<feature type="compositionally biased region" description="Low complexity" evidence="7">
    <location>
        <begin position="164"/>
        <end position="175"/>
    </location>
</feature>
<evidence type="ECO:0000256" key="3">
    <source>
        <dbReference type="ARBA" id="ARBA00022771"/>
    </source>
</evidence>
<feature type="region of interest" description="Disordered" evidence="7">
    <location>
        <begin position="361"/>
        <end position="470"/>
    </location>
</feature>
<dbReference type="PANTHER" id="PTHR14003:SF23">
    <property type="entry name" value="ZINC FINGER PROTEIN 143"/>
    <property type="match status" value="1"/>
</dbReference>
<dbReference type="Pfam" id="PF00096">
    <property type="entry name" value="zf-C2H2"/>
    <property type="match status" value="1"/>
</dbReference>
<dbReference type="GO" id="GO:0008270">
    <property type="term" value="F:zinc ion binding"/>
    <property type="evidence" value="ECO:0007669"/>
    <property type="project" value="UniProtKB-KW"/>
</dbReference>
<feature type="domain" description="C2H2-type" evidence="9">
    <location>
        <begin position="693"/>
        <end position="720"/>
    </location>
</feature>
<feature type="region of interest" description="Disordered" evidence="7">
    <location>
        <begin position="310"/>
        <end position="343"/>
    </location>
</feature>
<protein>
    <submittedName>
        <fullName evidence="10">Zinc finger protein 2</fullName>
    </submittedName>
</protein>
<dbReference type="GO" id="GO:0005667">
    <property type="term" value="C:transcription regulator complex"/>
    <property type="evidence" value="ECO:0007669"/>
    <property type="project" value="TreeGrafter"/>
</dbReference>
<evidence type="ECO:0000313" key="11">
    <source>
        <dbReference type="Proteomes" id="UP000007796"/>
    </source>
</evidence>
<evidence type="ECO:0000259" key="9">
    <source>
        <dbReference type="PROSITE" id="PS50157"/>
    </source>
</evidence>
<dbReference type="PROSITE" id="PS00028">
    <property type="entry name" value="ZINC_FINGER_C2H2_1"/>
    <property type="match status" value="2"/>
</dbReference>
<evidence type="ECO:0000256" key="4">
    <source>
        <dbReference type="ARBA" id="ARBA00022833"/>
    </source>
</evidence>
<evidence type="ECO:0000256" key="1">
    <source>
        <dbReference type="ARBA" id="ARBA00022723"/>
    </source>
</evidence>
<dbReference type="PROSITE" id="PS50157">
    <property type="entry name" value="ZINC_FINGER_C2H2_2"/>
    <property type="match status" value="2"/>
</dbReference>
<gene>
    <name evidence="10" type="ORF">CMQ_8098</name>
</gene>
<dbReference type="GO" id="GO:0000785">
    <property type="term" value="C:chromatin"/>
    <property type="evidence" value="ECO:0007669"/>
    <property type="project" value="TreeGrafter"/>
</dbReference>
<organism evidence="11">
    <name type="scientific">Grosmannia clavigera (strain kw1407 / UAMH 11150)</name>
    <name type="common">Blue stain fungus</name>
    <name type="synonym">Graphiocladiella clavigera</name>
    <dbReference type="NCBI Taxonomy" id="655863"/>
    <lineage>
        <taxon>Eukaryota</taxon>
        <taxon>Fungi</taxon>
        <taxon>Dikarya</taxon>
        <taxon>Ascomycota</taxon>
        <taxon>Pezizomycotina</taxon>
        <taxon>Sordariomycetes</taxon>
        <taxon>Sordariomycetidae</taxon>
        <taxon>Ophiostomatales</taxon>
        <taxon>Ophiostomataceae</taxon>
        <taxon>Leptographium</taxon>
    </lineage>
</organism>
<dbReference type="HOGENOM" id="CLU_301907_0_0_1"/>
<dbReference type="RefSeq" id="XP_014171114.1">
    <property type="nucleotide sequence ID" value="XM_014315639.1"/>
</dbReference>
<dbReference type="GeneID" id="25981715"/>
<reference evidence="10 11" key="1">
    <citation type="journal article" date="2011" name="Proc. Natl. Acad. Sci. U.S.A.">
        <title>Genome and transcriptome analyses of the mountain pine beetle-fungal symbiont Grosmannia clavigera, a lodgepole pine pathogen.</title>
        <authorList>
            <person name="DiGuistini S."/>
            <person name="Wang Y."/>
            <person name="Liao N.Y."/>
            <person name="Taylor G."/>
            <person name="Tanguay P."/>
            <person name="Feau N."/>
            <person name="Henrissat B."/>
            <person name="Chan S.K."/>
            <person name="Hesse-Orce U."/>
            <person name="Alamouti S.M."/>
            <person name="Tsui C.K.M."/>
            <person name="Docking R.T."/>
            <person name="Levasseur A."/>
            <person name="Haridas S."/>
            <person name="Robertson G."/>
            <person name="Birol I."/>
            <person name="Holt R.A."/>
            <person name="Marra M.A."/>
            <person name="Hamelin R.C."/>
            <person name="Hirst M."/>
            <person name="Jones S.J.M."/>
            <person name="Bohlmann J."/>
            <person name="Breuil C."/>
        </authorList>
    </citation>
    <scope>NUCLEOTIDE SEQUENCE [LARGE SCALE GENOMIC DNA]</scope>
    <source>
        <strain evidence="11">kw1407 / UAMH 11150</strain>
    </source>
</reference>
<evidence type="ECO:0000313" key="10">
    <source>
        <dbReference type="EMBL" id="EFX01632.1"/>
    </source>
</evidence>
<keyword evidence="1" id="KW-0479">Metal-binding</keyword>
<keyword evidence="11" id="KW-1185">Reference proteome</keyword>
<dbReference type="GO" id="GO:0000978">
    <property type="term" value="F:RNA polymerase II cis-regulatory region sequence-specific DNA binding"/>
    <property type="evidence" value="ECO:0007669"/>
    <property type="project" value="TreeGrafter"/>
</dbReference>
<evidence type="ECO:0000256" key="5">
    <source>
        <dbReference type="ARBA" id="ARBA00023242"/>
    </source>
</evidence>
<feature type="transmembrane region" description="Helical" evidence="8">
    <location>
        <begin position="20"/>
        <end position="41"/>
    </location>
</feature>
<name>F0XKH7_GROCL</name>
<sequence>MSPTPPDRLLARSISHGGIAGAVVGPVVGVFLLLLALPFILRALRNARQGPSDAPHMDMIGPPAVEPGPAGQSPFAYTQSFPPTGSPTYDNNSFDDGKAPVSYSPSTAASGSAAGNSAGAAPPLGSSVANTNVPPLAADQPSVFPTAPYPPPNPLDQRSPTERSTSSSLTQTLTSFFRNNTQSTQVSASRGPGDMSRSPVEDGFGGYNPDNGQMWTGGPSGPMNFQQMPPVGYPQAGYPGPGYPAPVYPPGNYSNAPYPGYPGPGYPVGGYPGPGYPGAGYPQDGYPAEQYPGAVTGMYGAEEQHLTGASAEYYSGAPLSPPSDAGSVAERARDSPPPSDHALSSLISLSAAAAAAALVPSGLKDPKLQAIRTDSRPSGADFSPLSPTSPPEVSDTADTSQSPAIGAGAGEGEREKTVARSSPPPQASKAALTPEPMPEYTPLSPFNRPLVPSPRLPAPGTVNPRDVWAPATEDERFVHVTAELDRYEQSPPPLVLSAEESAASYAAAEQQALSPQLTVTPPDAKVSSPADGVSEYEDEVEQEEVENIKMEAQYDDGNGGFSMANLEAHTASQGNYLNAGVLSPGEVKTDPFYMAQQANDAVSLGPDGSHLMAAGSYMPTTSAPLQHTPSGMVLNMQATMATMASSSTSPGESYLYTHFSTPLAVVQADFNSTSPLSNSGSTPGQVSASPHAFKCEECGRMFDQVHKLNHHKRYHERPHECVVTGCGKRFGTKTHLDRHINDKHSKSRKYHCTEEGCPYSVPGGKSFPRKDNWRRHMVNKHSVQPDHDPIEVVDQPMMGV</sequence>
<evidence type="ECO:0000256" key="2">
    <source>
        <dbReference type="ARBA" id="ARBA00022737"/>
    </source>
</evidence>
<dbReference type="InParanoid" id="F0XKH7"/>
<dbReference type="eggNOG" id="KOG1721">
    <property type="taxonomic scope" value="Eukaryota"/>
</dbReference>
<keyword evidence="3 6" id="KW-0863">Zinc-finger</keyword>
<dbReference type="AlphaFoldDB" id="F0XKH7"/>
<keyword evidence="8" id="KW-1133">Transmembrane helix</keyword>
<dbReference type="OrthoDB" id="6365676at2759"/>
<dbReference type="GO" id="GO:0000981">
    <property type="term" value="F:DNA-binding transcription factor activity, RNA polymerase II-specific"/>
    <property type="evidence" value="ECO:0007669"/>
    <property type="project" value="TreeGrafter"/>
</dbReference>
<evidence type="ECO:0000256" key="8">
    <source>
        <dbReference type="SAM" id="Phobius"/>
    </source>
</evidence>
<feature type="domain" description="C2H2-type" evidence="9">
    <location>
        <begin position="719"/>
        <end position="749"/>
    </location>
</feature>
<dbReference type="Proteomes" id="UP000007796">
    <property type="component" value="Unassembled WGS sequence"/>
</dbReference>
<feature type="region of interest" description="Disordered" evidence="7">
    <location>
        <begin position="50"/>
        <end position="197"/>
    </location>
</feature>
<dbReference type="SUPFAM" id="SSF57667">
    <property type="entry name" value="beta-beta-alpha zinc fingers"/>
    <property type="match status" value="1"/>
</dbReference>
<keyword evidence="8" id="KW-0472">Membrane</keyword>
<dbReference type="Gene3D" id="3.30.160.60">
    <property type="entry name" value="Classic Zinc Finger"/>
    <property type="match status" value="2"/>
</dbReference>
<dbReference type="PANTHER" id="PTHR14003">
    <property type="entry name" value="TRANSCRIPTIONAL REPRESSOR PROTEIN YY"/>
    <property type="match status" value="1"/>
</dbReference>
<evidence type="ECO:0000256" key="7">
    <source>
        <dbReference type="SAM" id="MobiDB-lite"/>
    </source>
</evidence>
<dbReference type="InterPro" id="IPR036236">
    <property type="entry name" value="Znf_C2H2_sf"/>
</dbReference>
<feature type="compositionally biased region" description="Polar residues" evidence="7">
    <location>
        <begin position="75"/>
        <end position="94"/>
    </location>
</feature>
<accession>F0XKH7</accession>
<keyword evidence="8" id="KW-0812">Transmembrane</keyword>
<evidence type="ECO:0000256" key="6">
    <source>
        <dbReference type="PROSITE-ProRule" id="PRU00042"/>
    </source>
</evidence>
<dbReference type="EMBL" id="GL629788">
    <property type="protein sequence ID" value="EFX01632.1"/>
    <property type="molecule type" value="Genomic_DNA"/>
</dbReference>
<keyword evidence="2" id="KW-0677">Repeat</keyword>
<dbReference type="STRING" id="655863.F0XKH7"/>
<feature type="compositionally biased region" description="Low complexity" evidence="7">
    <location>
        <begin position="102"/>
        <end position="129"/>
    </location>
</feature>
<dbReference type="InterPro" id="IPR013087">
    <property type="entry name" value="Znf_C2H2_type"/>
</dbReference>